<dbReference type="Gene3D" id="2.40.50.1020">
    <property type="entry name" value="LytTr DNA-binding domain"/>
    <property type="match status" value="1"/>
</dbReference>
<dbReference type="SMART" id="SM00448">
    <property type="entry name" value="REC"/>
    <property type="match status" value="1"/>
</dbReference>
<dbReference type="InterPro" id="IPR011006">
    <property type="entry name" value="CheY-like_superfamily"/>
</dbReference>
<dbReference type="Pfam" id="PF00072">
    <property type="entry name" value="Response_reg"/>
    <property type="match status" value="1"/>
</dbReference>
<keyword evidence="5" id="KW-1185">Reference proteome</keyword>
<gene>
    <name evidence="4" type="ORF">DYU11_13760</name>
</gene>
<proteinExistence type="predicted"/>
<dbReference type="RefSeq" id="WP_119668241.1">
    <property type="nucleotide sequence ID" value="NZ_QXED01000003.1"/>
</dbReference>
<dbReference type="GO" id="GO:0003677">
    <property type="term" value="F:DNA binding"/>
    <property type="evidence" value="ECO:0007669"/>
    <property type="project" value="UniProtKB-KW"/>
</dbReference>
<evidence type="ECO:0000256" key="1">
    <source>
        <dbReference type="PROSITE-ProRule" id="PRU00169"/>
    </source>
</evidence>
<organism evidence="4 5">
    <name type="scientific">Fibrisoma montanum</name>
    <dbReference type="NCBI Taxonomy" id="2305895"/>
    <lineage>
        <taxon>Bacteria</taxon>
        <taxon>Pseudomonadati</taxon>
        <taxon>Bacteroidota</taxon>
        <taxon>Cytophagia</taxon>
        <taxon>Cytophagales</taxon>
        <taxon>Spirosomataceae</taxon>
        <taxon>Fibrisoma</taxon>
    </lineage>
</organism>
<accession>A0A418MCD2</accession>
<feature type="domain" description="Response regulatory" evidence="2">
    <location>
        <begin position="2"/>
        <end position="119"/>
    </location>
</feature>
<dbReference type="PROSITE" id="PS50930">
    <property type="entry name" value="HTH_LYTTR"/>
    <property type="match status" value="1"/>
</dbReference>
<keyword evidence="4" id="KW-0238">DNA-binding</keyword>
<dbReference type="InterPro" id="IPR007492">
    <property type="entry name" value="LytTR_DNA-bd_dom"/>
</dbReference>
<reference evidence="4 5" key="1">
    <citation type="submission" date="2018-08" db="EMBL/GenBank/DDBJ databases">
        <title>Fibrisoma montanum sp. nov., isolated from Danxia mountain soil.</title>
        <authorList>
            <person name="Huang Y."/>
        </authorList>
    </citation>
    <scope>NUCLEOTIDE SEQUENCE [LARGE SCALE GENOMIC DNA]</scope>
    <source>
        <strain evidence="4 5">HYT19</strain>
    </source>
</reference>
<keyword evidence="1" id="KW-0597">Phosphoprotein</keyword>
<dbReference type="GO" id="GO:0000156">
    <property type="term" value="F:phosphorelay response regulator activity"/>
    <property type="evidence" value="ECO:0007669"/>
    <property type="project" value="InterPro"/>
</dbReference>
<dbReference type="EMBL" id="QXED01000003">
    <property type="protein sequence ID" value="RIV24025.1"/>
    <property type="molecule type" value="Genomic_DNA"/>
</dbReference>
<dbReference type="Pfam" id="PF04397">
    <property type="entry name" value="LytTR"/>
    <property type="match status" value="1"/>
</dbReference>
<feature type="modified residue" description="4-aspartylphosphate" evidence="1">
    <location>
        <position position="59"/>
    </location>
</feature>
<dbReference type="InterPro" id="IPR001789">
    <property type="entry name" value="Sig_transdc_resp-reg_receiver"/>
</dbReference>
<name>A0A418MCD2_9BACT</name>
<evidence type="ECO:0000313" key="4">
    <source>
        <dbReference type="EMBL" id="RIV24025.1"/>
    </source>
</evidence>
<evidence type="ECO:0000313" key="5">
    <source>
        <dbReference type="Proteomes" id="UP000283523"/>
    </source>
</evidence>
<dbReference type="Gene3D" id="3.40.50.2300">
    <property type="match status" value="1"/>
</dbReference>
<comment type="caution">
    <text evidence="4">The sequence shown here is derived from an EMBL/GenBank/DDBJ whole genome shotgun (WGS) entry which is preliminary data.</text>
</comment>
<dbReference type="InterPro" id="IPR046947">
    <property type="entry name" value="LytR-like"/>
</dbReference>
<dbReference type="PANTHER" id="PTHR37299">
    <property type="entry name" value="TRANSCRIPTIONAL REGULATOR-RELATED"/>
    <property type="match status" value="1"/>
</dbReference>
<feature type="domain" description="HTH LytTR-type" evidence="3">
    <location>
        <begin position="156"/>
        <end position="263"/>
    </location>
</feature>
<dbReference type="PROSITE" id="PS50110">
    <property type="entry name" value="RESPONSE_REGULATORY"/>
    <property type="match status" value="1"/>
</dbReference>
<dbReference type="PANTHER" id="PTHR37299:SF1">
    <property type="entry name" value="STAGE 0 SPORULATION PROTEIN A HOMOLOG"/>
    <property type="match status" value="1"/>
</dbReference>
<protein>
    <submittedName>
        <fullName evidence="4">DNA-binding response regulator</fullName>
    </submittedName>
</protein>
<evidence type="ECO:0000259" key="3">
    <source>
        <dbReference type="PROSITE" id="PS50930"/>
    </source>
</evidence>
<dbReference type="Proteomes" id="UP000283523">
    <property type="component" value="Unassembled WGS sequence"/>
</dbReference>
<dbReference type="OrthoDB" id="646623at2"/>
<dbReference type="SMART" id="SM00850">
    <property type="entry name" value="LytTR"/>
    <property type="match status" value="1"/>
</dbReference>
<evidence type="ECO:0000259" key="2">
    <source>
        <dbReference type="PROSITE" id="PS50110"/>
    </source>
</evidence>
<sequence length="263" mass="30303">MNLFIIEDEIVAAERIRELVQQTAPDARIVGWADSIEDSVRFLRASTAGPDQPDLILMDIELVDGQSFEIFHEVEVPCPVIFTTAYDEYALQAFKVHSIDYLLKPIQREELRNSLTKFRQLSDRYRTTVPAFDVNALIEGLRRSTAPAQGVHREHFLVRQGQRLISVGIDEVAYFYSEDRVTFLKAHDGRYFPLDQTLEEVEQQIDERQFFRTSRQYLVARPAVSGVYVHLNGKLKVTLKPAIPDMLFVSRDRAPEFKKWLGG</sequence>
<dbReference type="SUPFAM" id="SSF52172">
    <property type="entry name" value="CheY-like"/>
    <property type="match status" value="1"/>
</dbReference>
<dbReference type="AlphaFoldDB" id="A0A418MCD2"/>